<accession>I3ZI99</accession>
<evidence type="ECO:0000256" key="1">
    <source>
        <dbReference type="SAM" id="MobiDB-lite"/>
    </source>
</evidence>
<dbReference type="AlphaFoldDB" id="I3ZI99"/>
<evidence type="ECO:0000313" key="3">
    <source>
        <dbReference type="Proteomes" id="UP000006056"/>
    </source>
</evidence>
<dbReference type="HOGENOM" id="CLU_2083720_0_0_0"/>
<dbReference type="EMBL" id="CP003379">
    <property type="protein sequence ID" value="AFL88967.1"/>
    <property type="molecule type" value="Genomic_DNA"/>
</dbReference>
<dbReference type="InterPro" id="IPR008969">
    <property type="entry name" value="CarboxyPept-like_regulatory"/>
</dbReference>
<reference evidence="2 3" key="1">
    <citation type="submission" date="2012-06" db="EMBL/GenBank/DDBJ databases">
        <title>Complete genome of Terriglobus roseus DSM 18391.</title>
        <authorList>
            <consortium name="US DOE Joint Genome Institute (JGI-PGF)"/>
            <person name="Lucas S."/>
            <person name="Copeland A."/>
            <person name="Lapidus A."/>
            <person name="Glavina del Rio T."/>
            <person name="Dalin E."/>
            <person name="Tice H."/>
            <person name="Bruce D."/>
            <person name="Goodwin L."/>
            <person name="Pitluck S."/>
            <person name="Peters L."/>
            <person name="Mikhailova N."/>
            <person name="Munk A.C.C."/>
            <person name="Kyrpides N."/>
            <person name="Mavromatis K."/>
            <person name="Ivanova N."/>
            <person name="Brettin T."/>
            <person name="Detter J.C."/>
            <person name="Han C."/>
            <person name="Larimer F."/>
            <person name="Land M."/>
            <person name="Hauser L."/>
            <person name="Markowitz V."/>
            <person name="Cheng J.-F."/>
            <person name="Hugenholtz P."/>
            <person name="Woyke T."/>
            <person name="Wu D."/>
            <person name="Brambilla E."/>
            <person name="Klenk H.-P."/>
            <person name="Eisen J.A."/>
        </authorList>
    </citation>
    <scope>NUCLEOTIDE SEQUENCE [LARGE SCALE GENOMIC DNA]</scope>
    <source>
        <strain evidence="3">DSM 18391 / NRRL B-41598 / KBS 63</strain>
    </source>
</reference>
<organism evidence="2 3">
    <name type="scientific">Terriglobus roseus (strain DSM 18391 / NRRL B-41598 / KBS 63)</name>
    <dbReference type="NCBI Taxonomy" id="926566"/>
    <lineage>
        <taxon>Bacteria</taxon>
        <taxon>Pseudomonadati</taxon>
        <taxon>Acidobacteriota</taxon>
        <taxon>Terriglobia</taxon>
        <taxon>Terriglobales</taxon>
        <taxon>Acidobacteriaceae</taxon>
        <taxon>Terriglobus</taxon>
    </lineage>
</organism>
<gene>
    <name evidence="2" type="ordered locus">Terro_2731</name>
</gene>
<feature type="compositionally biased region" description="Gly residues" evidence="1">
    <location>
        <begin position="8"/>
        <end position="22"/>
    </location>
</feature>
<dbReference type="KEGG" id="trs:Terro_2731"/>
<sequence>MAQQVGPPTGGTSWGLGRGGVSGNEKYLPPPTMRAVQGVVQNSKGEVIKGAMVYLKNERTSKLQSVSVDETGKFRFVQVPLKDDFKLWAQAADKKSPEKVISSFDTKTEVTRDLKVE</sequence>
<evidence type="ECO:0000313" key="2">
    <source>
        <dbReference type="EMBL" id="AFL88967.1"/>
    </source>
</evidence>
<dbReference type="Gene3D" id="2.60.40.1120">
    <property type="entry name" value="Carboxypeptidase-like, regulatory domain"/>
    <property type="match status" value="1"/>
</dbReference>
<dbReference type="SUPFAM" id="SSF49464">
    <property type="entry name" value="Carboxypeptidase regulatory domain-like"/>
    <property type="match status" value="1"/>
</dbReference>
<evidence type="ECO:0008006" key="4">
    <source>
        <dbReference type="Google" id="ProtNLM"/>
    </source>
</evidence>
<dbReference type="Proteomes" id="UP000006056">
    <property type="component" value="Chromosome"/>
</dbReference>
<feature type="region of interest" description="Disordered" evidence="1">
    <location>
        <begin position="1"/>
        <end position="29"/>
    </location>
</feature>
<dbReference type="Pfam" id="PF13620">
    <property type="entry name" value="CarboxypepD_reg"/>
    <property type="match status" value="1"/>
</dbReference>
<keyword evidence="3" id="KW-1185">Reference proteome</keyword>
<proteinExistence type="predicted"/>
<name>I3ZI99_TERRK</name>
<protein>
    <recommendedName>
        <fullName evidence="4">Carboxypeptidase regulatory-like domain-containing protein</fullName>
    </recommendedName>
</protein>